<dbReference type="InterPro" id="IPR045466">
    <property type="entry name" value="DUF6498"/>
</dbReference>
<keyword evidence="1" id="KW-0472">Membrane</keyword>
<feature type="transmembrane region" description="Helical" evidence="1">
    <location>
        <begin position="163"/>
        <end position="184"/>
    </location>
</feature>
<accession>A0A830EX10</accession>
<gene>
    <name evidence="2" type="ORF">GCM10009067_39860</name>
</gene>
<feature type="transmembrane region" description="Helical" evidence="1">
    <location>
        <begin position="262"/>
        <end position="283"/>
    </location>
</feature>
<dbReference type="Proteomes" id="UP000614221">
    <property type="component" value="Unassembled WGS sequence"/>
</dbReference>
<sequence length="462" mass="49898">MTQRFPASVRGLGLIVANCIPLVGVTVWGWDLWLLLVVYTAEAACSVLIAATKALFAKQGSPGRPGQHEPLHELREKRGGFKIYSDWPPIYPRNIPFALMVLGVWFGFIGPISLVYLLTLGPTIQLSVGLIVSIVALVLSQVEEFVVEYIGTDEYRDVSAQELIRTPAQLTLVLLFIGFLTLGGSRAGRMTLLTGLVVGKTLSSLYRFYADHIGGSSLSVDLDLSDDLPESEPPPELTMPEEPVEASVTVDKRSVLLGSLSAVGFALTSWFTVLTVAAFVIALQIGNPVWIGLLSVVVLCIVGVRILSFYLRYGTIEYQRRGEFLVAYDRLLESPQWIAKVGPRTDFSVINAIVDRLRSTGRLRIAGVDSVNQGSVQFGPLSDLDGAIETLDLPVYQTDRPDRDPTIIAAAGGLLLFFLAVPAGLFLAPGVDSGTAYASLVVIGPFAVVHAGILLYVALSRI</sequence>
<reference evidence="2" key="1">
    <citation type="journal article" date="2014" name="Int. J. Syst. Evol. Microbiol.">
        <title>Complete genome sequence of Corynebacterium casei LMG S-19264T (=DSM 44701T), isolated from a smear-ripened cheese.</title>
        <authorList>
            <consortium name="US DOE Joint Genome Institute (JGI-PGF)"/>
            <person name="Walter F."/>
            <person name="Albersmeier A."/>
            <person name="Kalinowski J."/>
            <person name="Ruckert C."/>
        </authorList>
    </citation>
    <scope>NUCLEOTIDE SEQUENCE</scope>
    <source>
        <strain evidence="2">JCM 19018</strain>
    </source>
</reference>
<feature type="transmembrane region" description="Helical" evidence="1">
    <location>
        <begin position="289"/>
        <end position="311"/>
    </location>
</feature>
<feature type="transmembrane region" description="Helical" evidence="1">
    <location>
        <begin position="97"/>
        <end position="118"/>
    </location>
</feature>
<proteinExistence type="predicted"/>
<comment type="caution">
    <text evidence="2">The sequence shown here is derived from an EMBL/GenBank/DDBJ whole genome shotgun (WGS) entry which is preliminary data.</text>
</comment>
<feature type="transmembrane region" description="Helical" evidence="1">
    <location>
        <begin position="12"/>
        <end position="30"/>
    </location>
</feature>
<dbReference type="AlphaFoldDB" id="A0A830EX10"/>
<evidence type="ECO:0000313" key="3">
    <source>
        <dbReference type="Proteomes" id="UP000614221"/>
    </source>
</evidence>
<protein>
    <submittedName>
        <fullName evidence="2">Uncharacterized protein</fullName>
    </submittedName>
</protein>
<reference evidence="2" key="2">
    <citation type="submission" date="2020-09" db="EMBL/GenBank/DDBJ databases">
        <authorList>
            <person name="Sun Q."/>
            <person name="Ohkuma M."/>
        </authorList>
    </citation>
    <scope>NUCLEOTIDE SEQUENCE</scope>
    <source>
        <strain evidence="2">JCM 19018</strain>
    </source>
</reference>
<keyword evidence="1" id="KW-0812">Transmembrane</keyword>
<dbReference type="EMBL" id="BMPD01000011">
    <property type="protein sequence ID" value="GGK83778.1"/>
    <property type="molecule type" value="Genomic_DNA"/>
</dbReference>
<name>A0A830EX10_9EURY</name>
<evidence type="ECO:0000313" key="2">
    <source>
        <dbReference type="EMBL" id="GGK83778.1"/>
    </source>
</evidence>
<feature type="transmembrane region" description="Helical" evidence="1">
    <location>
        <begin position="124"/>
        <end position="142"/>
    </location>
</feature>
<keyword evidence="1" id="KW-1133">Transmembrane helix</keyword>
<dbReference type="Pfam" id="PF20108">
    <property type="entry name" value="DUF6498"/>
    <property type="match status" value="1"/>
</dbReference>
<dbReference type="RefSeq" id="WP_229775402.1">
    <property type="nucleotide sequence ID" value="NZ_BMPD01000011.1"/>
</dbReference>
<feature type="transmembrane region" description="Helical" evidence="1">
    <location>
        <begin position="434"/>
        <end position="459"/>
    </location>
</feature>
<evidence type="ECO:0000256" key="1">
    <source>
        <dbReference type="SAM" id="Phobius"/>
    </source>
</evidence>
<organism evidence="2 3">
    <name type="scientific">Haloarcula sebkhae</name>
    <dbReference type="NCBI Taxonomy" id="932660"/>
    <lineage>
        <taxon>Archaea</taxon>
        <taxon>Methanobacteriati</taxon>
        <taxon>Methanobacteriota</taxon>
        <taxon>Stenosarchaea group</taxon>
        <taxon>Halobacteria</taxon>
        <taxon>Halobacteriales</taxon>
        <taxon>Haloarculaceae</taxon>
        <taxon>Haloarcula</taxon>
    </lineage>
</organism>
<feature type="transmembrane region" description="Helical" evidence="1">
    <location>
        <begin position="407"/>
        <end position="428"/>
    </location>
</feature>